<dbReference type="GO" id="GO:0016020">
    <property type="term" value="C:membrane"/>
    <property type="evidence" value="ECO:0007669"/>
    <property type="project" value="UniProtKB-SubCell"/>
</dbReference>
<feature type="compositionally biased region" description="Low complexity" evidence="5">
    <location>
        <begin position="301"/>
        <end position="313"/>
    </location>
</feature>
<evidence type="ECO:0000256" key="5">
    <source>
        <dbReference type="SAM" id="MobiDB-lite"/>
    </source>
</evidence>
<comment type="caution">
    <text evidence="7">The sequence shown here is derived from an EMBL/GenBank/DDBJ whole genome shotgun (WGS) entry which is preliminary data.</text>
</comment>
<feature type="transmembrane region" description="Helical" evidence="6">
    <location>
        <begin position="144"/>
        <end position="165"/>
    </location>
</feature>
<keyword evidence="2 6" id="KW-0812">Transmembrane</keyword>
<dbReference type="SMART" id="SM00679">
    <property type="entry name" value="CTNS"/>
    <property type="match status" value="1"/>
</dbReference>
<evidence type="ECO:0000256" key="4">
    <source>
        <dbReference type="ARBA" id="ARBA00023136"/>
    </source>
</evidence>
<protein>
    <recommendedName>
        <fullName evidence="9">PQ loop repeat protein</fullName>
    </recommendedName>
</protein>
<dbReference type="AlphaFoldDB" id="A0A3M7BC62"/>
<dbReference type="EMBL" id="QWIN01001744">
    <property type="protein sequence ID" value="RMY37020.1"/>
    <property type="molecule type" value="Genomic_DNA"/>
</dbReference>
<feature type="transmembrane region" description="Helical" evidence="6">
    <location>
        <begin position="239"/>
        <end position="264"/>
    </location>
</feature>
<dbReference type="Proteomes" id="UP000270230">
    <property type="component" value="Unassembled WGS sequence"/>
</dbReference>
<proteinExistence type="predicted"/>
<feature type="transmembrane region" description="Helical" evidence="6">
    <location>
        <begin position="205"/>
        <end position="227"/>
    </location>
</feature>
<gene>
    <name evidence="7" type="ORF">D0865_13492</name>
</gene>
<keyword evidence="4 6" id="KW-0472">Membrane</keyword>
<evidence type="ECO:0008006" key="9">
    <source>
        <dbReference type="Google" id="ProtNLM"/>
    </source>
</evidence>
<feature type="region of interest" description="Disordered" evidence="5">
    <location>
        <begin position="301"/>
        <end position="361"/>
    </location>
</feature>
<evidence type="ECO:0000256" key="2">
    <source>
        <dbReference type="ARBA" id="ARBA00022692"/>
    </source>
</evidence>
<feature type="transmembrane region" description="Helical" evidence="6">
    <location>
        <begin position="49"/>
        <end position="69"/>
    </location>
</feature>
<evidence type="ECO:0000313" key="7">
    <source>
        <dbReference type="EMBL" id="RMY37020.1"/>
    </source>
</evidence>
<name>A0A3M7BC62_HORWE</name>
<feature type="transmembrane region" description="Helical" evidence="6">
    <location>
        <begin position="89"/>
        <end position="115"/>
    </location>
</feature>
<evidence type="ECO:0000256" key="1">
    <source>
        <dbReference type="ARBA" id="ARBA00004141"/>
    </source>
</evidence>
<organism evidence="7 8">
    <name type="scientific">Hortaea werneckii</name>
    <name type="common">Black yeast</name>
    <name type="synonym">Cladosporium werneckii</name>
    <dbReference type="NCBI Taxonomy" id="91943"/>
    <lineage>
        <taxon>Eukaryota</taxon>
        <taxon>Fungi</taxon>
        <taxon>Dikarya</taxon>
        <taxon>Ascomycota</taxon>
        <taxon>Pezizomycotina</taxon>
        <taxon>Dothideomycetes</taxon>
        <taxon>Dothideomycetidae</taxon>
        <taxon>Mycosphaerellales</taxon>
        <taxon>Teratosphaeriaceae</taxon>
        <taxon>Hortaea</taxon>
    </lineage>
</organism>
<reference evidence="7 8" key="1">
    <citation type="journal article" date="2018" name="BMC Genomics">
        <title>Genomic evidence for intraspecific hybridization in a clonal and extremely halotolerant yeast.</title>
        <authorList>
            <person name="Gostincar C."/>
            <person name="Stajich J.E."/>
            <person name="Zupancic J."/>
            <person name="Zalar P."/>
            <person name="Gunde-Cimerman N."/>
        </authorList>
    </citation>
    <scope>NUCLEOTIDE SEQUENCE [LARGE SCALE GENOMIC DNA]</scope>
    <source>
        <strain evidence="7 8">EXF-151</strain>
    </source>
</reference>
<dbReference type="InterPro" id="IPR006603">
    <property type="entry name" value="PQ-loop_rpt"/>
</dbReference>
<feature type="compositionally biased region" description="Basic and acidic residues" evidence="5">
    <location>
        <begin position="346"/>
        <end position="361"/>
    </location>
</feature>
<comment type="subcellular location">
    <subcellularLocation>
        <location evidence="1">Membrane</location>
        <topology evidence="1">Multi-pass membrane protein</topology>
    </subcellularLocation>
</comment>
<feature type="compositionally biased region" description="Basic and acidic residues" evidence="5">
    <location>
        <begin position="314"/>
        <end position="325"/>
    </location>
</feature>
<dbReference type="VEuPathDB" id="FungiDB:BTJ68_10920"/>
<evidence type="ECO:0000256" key="6">
    <source>
        <dbReference type="SAM" id="Phobius"/>
    </source>
</evidence>
<feature type="transmembrane region" description="Helical" evidence="6">
    <location>
        <begin position="18"/>
        <end position="37"/>
    </location>
</feature>
<dbReference type="Pfam" id="PF04193">
    <property type="entry name" value="PQ-loop"/>
    <property type="match status" value="1"/>
</dbReference>
<evidence type="ECO:0000313" key="8">
    <source>
        <dbReference type="Proteomes" id="UP000270230"/>
    </source>
</evidence>
<evidence type="ECO:0000256" key="3">
    <source>
        <dbReference type="ARBA" id="ARBA00022989"/>
    </source>
</evidence>
<dbReference type="OrthoDB" id="19344at2759"/>
<sequence>MTEPSKCAHLAEPSIPQFIVSCALMVWLLICYLPQWARIVSRQSAEGLSTLYVLLGSLSGVCAVGNILMLPSSAVEMGCCRHNTRFACVSGLLGVLQVVFGIGCFWVILFMYVYYSEEEAEAQAAGRRSSFSGPERTFRRARRAYLILLVACAFAFAILLSSAIILNRFPWLAQSWADILGIAVAIFACVQWVPQTWTTWHLGHLGSLILPSLCLMVPVSQYTWIFGINMIIRLGLRGWSAWIVYVLVGTMQVLLAGMGICFAVRDHQKPKDERKASVPAEDDCAASPSFDSRWNLYASRARASSSLSRGARSTRSDVAPDERRPLLASSAAERPDYQTTPTASRSRTEERDTCRTERAQD</sequence>
<feature type="transmembrane region" description="Helical" evidence="6">
    <location>
        <begin position="171"/>
        <end position="193"/>
    </location>
</feature>
<dbReference type="Gene3D" id="1.20.1280.290">
    <property type="match status" value="1"/>
</dbReference>
<accession>A0A3M7BC62</accession>
<keyword evidence="3 6" id="KW-1133">Transmembrane helix</keyword>